<evidence type="ECO:0000313" key="4">
    <source>
        <dbReference type="Proteomes" id="UP001500466"/>
    </source>
</evidence>
<dbReference type="InterPro" id="IPR001647">
    <property type="entry name" value="HTH_TetR"/>
</dbReference>
<dbReference type="Pfam" id="PF00440">
    <property type="entry name" value="TetR_N"/>
    <property type="match status" value="1"/>
</dbReference>
<proteinExistence type="predicted"/>
<comment type="caution">
    <text evidence="3">The sequence shown here is derived from an EMBL/GenBank/DDBJ whole genome shotgun (WGS) entry which is preliminary data.</text>
</comment>
<organism evidence="3 4">
    <name type="scientific">Yinghuangia aomiensis</name>
    <dbReference type="NCBI Taxonomy" id="676205"/>
    <lineage>
        <taxon>Bacteria</taxon>
        <taxon>Bacillati</taxon>
        <taxon>Actinomycetota</taxon>
        <taxon>Actinomycetes</taxon>
        <taxon>Kitasatosporales</taxon>
        <taxon>Streptomycetaceae</taxon>
        <taxon>Yinghuangia</taxon>
    </lineage>
</organism>
<evidence type="ECO:0000259" key="2">
    <source>
        <dbReference type="Pfam" id="PF00440"/>
    </source>
</evidence>
<keyword evidence="4" id="KW-1185">Reference proteome</keyword>
<dbReference type="EMBL" id="BAABHS010000032">
    <property type="protein sequence ID" value="GAA4986630.1"/>
    <property type="molecule type" value="Genomic_DNA"/>
</dbReference>
<gene>
    <name evidence="3" type="ORF">GCM10023205_66540</name>
</gene>
<protein>
    <submittedName>
        <fullName evidence="3">TetR/AcrR family transcriptional regulator</fullName>
    </submittedName>
</protein>
<dbReference type="Gene3D" id="1.10.357.10">
    <property type="entry name" value="Tetracycline Repressor, domain 2"/>
    <property type="match status" value="1"/>
</dbReference>
<dbReference type="Proteomes" id="UP001500466">
    <property type="component" value="Unassembled WGS sequence"/>
</dbReference>
<feature type="domain" description="HTH tetR-type" evidence="2">
    <location>
        <begin position="2"/>
        <end position="47"/>
    </location>
</feature>
<reference evidence="4" key="1">
    <citation type="journal article" date="2019" name="Int. J. Syst. Evol. Microbiol.">
        <title>The Global Catalogue of Microorganisms (GCM) 10K type strain sequencing project: providing services to taxonomists for standard genome sequencing and annotation.</title>
        <authorList>
            <consortium name="The Broad Institute Genomics Platform"/>
            <consortium name="The Broad Institute Genome Sequencing Center for Infectious Disease"/>
            <person name="Wu L."/>
            <person name="Ma J."/>
        </authorList>
    </citation>
    <scope>NUCLEOTIDE SEQUENCE [LARGE SCALE GENOMIC DNA]</scope>
    <source>
        <strain evidence="4">JCM 17986</strain>
    </source>
</reference>
<dbReference type="SUPFAM" id="SSF46689">
    <property type="entry name" value="Homeodomain-like"/>
    <property type="match status" value="1"/>
</dbReference>
<evidence type="ECO:0000256" key="1">
    <source>
        <dbReference type="ARBA" id="ARBA00023125"/>
    </source>
</evidence>
<keyword evidence="1" id="KW-0238">DNA-binding</keyword>
<evidence type="ECO:0000313" key="3">
    <source>
        <dbReference type="EMBL" id="GAA4986630.1"/>
    </source>
</evidence>
<sequence length="194" mass="20585">MRAAERLFAEQGVDGARTRDITERAGQANSSALHYHFGSRAGLRRAIMDAHQERVEAALAARLADADASDLTSLVRAYVEAEASELAHDSGRDCLRIVGQVAHGTGFRDGQAHEALAGGALWGLFTQVAVLLVADGLPDALANERVELMVMLVGAAFADRARHVQSGRARPVPGEAFRADLVRVVAAMLRAPGP</sequence>
<name>A0ABP9I339_9ACTN</name>
<accession>A0ABP9I339</accession>
<dbReference type="InterPro" id="IPR009057">
    <property type="entry name" value="Homeodomain-like_sf"/>
</dbReference>